<dbReference type="PRINTS" id="PR00411">
    <property type="entry name" value="PNDRDTASEI"/>
</dbReference>
<dbReference type="Pfam" id="PF13738">
    <property type="entry name" value="Pyr_redox_3"/>
    <property type="match status" value="1"/>
</dbReference>
<organism evidence="2 3">
    <name type="scientific">Flavobacterium branchiarum</name>
    <dbReference type="NCBI Taxonomy" id="1114870"/>
    <lineage>
        <taxon>Bacteria</taxon>
        <taxon>Pseudomonadati</taxon>
        <taxon>Bacteroidota</taxon>
        <taxon>Flavobacteriia</taxon>
        <taxon>Flavobacteriales</taxon>
        <taxon>Flavobacteriaceae</taxon>
        <taxon>Flavobacterium</taxon>
    </lineage>
</organism>
<protein>
    <submittedName>
        <fullName evidence="2">NAD(P)-binding domain-containing protein</fullName>
    </submittedName>
</protein>
<keyword evidence="1" id="KW-0560">Oxidoreductase</keyword>
<gene>
    <name evidence="2" type="ORF">ACFFUQ_07535</name>
</gene>
<dbReference type="RefSeq" id="WP_290262323.1">
    <property type="nucleotide sequence ID" value="NZ_JAUFQQ010000003.1"/>
</dbReference>
<dbReference type="PANTHER" id="PTHR43539:SF78">
    <property type="entry name" value="FLAVIN-CONTAINING MONOOXYGENASE"/>
    <property type="match status" value="1"/>
</dbReference>
<name>A0ABV5FK12_9FLAO</name>
<comment type="caution">
    <text evidence="2">The sequence shown here is derived from an EMBL/GenBank/DDBJ whole genome shotgun (WGS) entry which is preliminary data.</text>
</comment>
<dbReference type="PRINTS" id="PR00368">
    <property type="entry name" value="FADPNR"/>
</dbReference>
<dbReference type="Gene3D" id="3.50.50.60">
    <property type="entry name" value="FAD/NAD(P)-binding domain"/>
    <property type="match status" value="2"/>
</dbReference>
<dbReference type="SUPFAM" id="SSF51905">
    <property type="entry name" value="FAD/NAD(P)-binding domain"/>
    <property type="match status" value="1"/>
</dbReference>
<dbReference type="EMBL" id="JBHMEX010000026">
    <property type="protein sequence ID" value="MFB9063873.1"/>
    <property type="molecule type" value="Genomic_DNA"/>
</dbReference>
<reference evidence="2 3" key="1">
    <citation type="submission" date="2024-09" db="EMBL/GenBank/DDBJ databases">
        <authorList>
            <person name="Sun Q."/>
            <person name="Mori K."/>
        </authorList>
    </citation>
    <scope>NUCLEOTIDE SEQUENCE [LARGE SCALE GENOMIC DNA]</scope>
    <source>
        <strain evidence="2 3">CECT 7908</strain>
    </source>
</reference>
<sequence>MEIKIYNTIVIGGGQAGLATSFYLKQEGREHVVLEKGEIGNSWIAQRWDSFTFNTPNWMNTLPGLEIDNKKEAFMNRNEFVAYLNSYVDTFQLPVKANYEVISLTQDKSKNCFCIVTLHQGVLSEWRSINVIIASGAMNKGSLPEFSKTIPNQITQLHASEYKNPSQLPAGGVIVVGSGQSGCQIAEELILSGREVHLASSKVGRTPRRYKGKDLMEWLVLMGFMDVATAAVDSDVIRNPQPQVSGVGVLGHTISLQSLQRQGVSILGRFNGFENETFMFNNDATENIRFADKSSEKIKEMIDGYILKNNSIPTESELDPADLPDQDCISASHLRTLPLLESKISSIIWTTGFEADFSWIKIPILDNLGKPIHENGIAPLSGLYYIGFPWLSKRKSGIVFGIKEDAERIVSNLN</sequence>
<proteinExistence type="predicted"/>
<evidence type="ECO:0000256" key="1">
    <source>
        <dbReference type="ARBA" id="ARBA00023002"/>
    </source>
</evidence>
<dbReference type="InterPro" id="IPR050982">
    <property type="entry name" value="Auxin_biosynth/cation_transpt"/>
</dbReference>
<dbReference type="Proteomes" id="UP001589589">
    <property type="component" value="Unassembled WGS sequence"/>
</dbReference>
<accession>A0ABV5FK12</accession>
<evidence type="ECO:0000313" key="2">
    <source>
        <dbReference type="EMBL" id="MFB9063873.1"/>
    </source>
</evidence>
<evidence type="ECO:0000313" key="3">
    <source>
        <dbReference type="Proteomes" id="UP001589589"/>
    </source>
</evidence>
<dbReference type="PANTHER" id="PTHR43539">
    <property type="entry name" value="FLAVIN-BINDING MONOOXYGENASE-LIKE PROTEIN (AFU_ORTHOLOGUE AFUA_4G09220)"/>
    <property type="match status" value="1"/>
</dbReference>
<dbReference type="InterPro" id="IPR036188">
    <property type="entry name" value="FAD/NAD-bd_sf"/>
</dbReference>
<keyword evidence="3" id="KW-1185">Reference proteome</keyword>